<evidence type="ECO:0000313" key="1">
    <source>
        <dbReference type="EMBL" id="EFH59521.1"/>
    </source>
</evidence>
<sequence>MKQRERVSAKWNLASHELHKPRWRKRSFVDFAHEKPFQYHNIELAFSTAFLLLASPLAVLHLYSGLLLPSPSCIPPLLCRYVSLFSPLLCINQEGIYGMFWLQRVILQKLHGLLLLEVSLRVLLLDFSSLIFTPQNV</sequence>
<reference evidence="2" key="1">
    <citation type="journal article" date="2011" name="Nat. Genet.">
        <title>The Arabidopsis lyrata genome sequence and the basis of rapid genome size change.</title>
        <authorList>
            <person name="Hu T.T."/>
            <person name="Pattyn P."/>
            <person name="Bakker E.G."/>
            <person name="Cao J."/>
            <person name="Cheng J.-F."/>
            <person name="Clark R.M."/>
            <person name="Fahlgren N."/>
            <person name="Fawcett J.A."/>
            <person name="Grimwood J."/>
            <person name="Gundlach H."/>
            <person name="Haberer G."/>
            <person name="Hollister J.D."/>
            <person name="Ossowski S."/>
            <person name="Ottilar R.P."/>
            <person name="Salamov A.A."/>
            <person name="Schneeberger K."/>
            <person name="Spannagl M."/>
            <person name="Wang X."/>
            <person name="Yang L."/>
            <person name="Nasrallah M.E."/>
            <person name="Bergelson J."/>
            <person name="Carrington J.C."/>
            <person name="Gaut B.S."/>
            <person name="Schmutz J."/>
            <person name="Mayer K.F.X."/>
            <person name="Van de Peer Y."/>
            <person name="Grigoriev I.V."/>
            <person name="Nordborg M."/>
            <person name="Weigel D."/>
            <person name="Guo Y.-L."/>
        </authorList>
    </citation>
    <scope>NUCLEOTIDE SEQUENCE [LARGE SCALE GENOMIC DNA]</scope>
    <source>
        <strain evidence="2">cv. MN47</strain>
    </source>
</reference>
<accession>D7KZU1</accession>
<gene>
    <name evidence="1" type="ORF">ARALYDRAFT_898490</name>
</gene>
<evidence type="ECO:0000313" key="2">
    <source>
        <dbReference type="Proteomes" id="UP000008694"/>
    </source>
</evidence>
<dbReference type="EMBL" id="GL348715">
    <property type="protein sequence ID" value="EFH59521.1"/>
    <property type="molecule type" value="Genomic_DNA"/>
</dbReference>
<dbReference type="Gramene" id="scaffold_302460.1">
    <property type="protein sequence ID" value="scaffold_302460.1"/>
    <property type="gene ID" value="scaffold_302460.1"/>
</dbReference>
<proteinExistence type="predicted"/>
<dbReference type="HOGENOM" id="CLU_1867916_0_0_1"/>
<protein>
    <submittedName>
        <fullName evidence="1">Expressed protein</fullName>
    </submittedName>
</protein>
<dbReference type="AlphaFoldDB" id="D7KZU1"/>
<organism evidence="2">
    <name type="scientific">Arabidopsis lyrata subsp. lyrata</name>
    <name type="common">Lyre-leaved rock-cress</name>
    <dbReference type="NCBI Taxonomy" id="81972"/>
    <lineage>
        <taxon>Eukaryota</taxon>
        <taxon>Viridiplantae</taxon>
        <taxon>Streptophyta</taxon>
        <taxon>Embryophyta</taxon>
        <taxon>Tracheophyta</taxon>
        <taxon>Spermatophyta</taxon>
        <taxon>Magnoliopsida</taxon>
        <taxon>eudicotyledons</taxon>
        <taxon>Gunneridae</taxon>
        <taxon>Pentapetalae</taxon>
        <taxon>rosids</taxon>
        <taxon>malvids</taxon>
        <taxon>Brassicales</taxon>
        <taxon>Brassicaceae</taxon>
        <taxon>Camelineae</taxon>
        <taxon>Arabidopsis</taxon>
    </lineage>
</organism>
<dbReference type="Proteomes" id="UP000008694">
    <property type="component" value="Unassembled WGS sequence"/>
</dbReference>
<name>D7KZU1_ARALL</name>
<keyword evidence="2" id="KW-1185">Reference proteome</keyword>